<dbReference type="EMBL" id="JQFK01000335">
    <property type="protein sequence ID" value="KGK35793.1"/>
    <property type="molecule type" value="Genomic_DNA"/>
</dbReference>
<feature type="region of interest" description="Disordered" evidence="3">
    <location>
        <begin position="205"/>
        <end position="248"/>
    </location>
</feature>
<comment type="subcellular location">
    <subcellularLocation>
        <location evidence="1">Mitochondrion</location>
    </subcellularLocation>
</comment>
<evidence type="ECO:0000313" key="5">
    <source>
        <dbReference type="Proteomes" id="UP000029867"/>
    </source>
</evidence>
<gene>
    <name evidence="4" type="ORF">JL09_g5057</name>
</gene>
<evidence type="ECO:0000313" key="4">
    <source>
        <dbReference type="EMBL" id="KGK35793.1"/>
    </source>
</evidence>
<dbReference type="Pfam" id="PF08692">
    <property type="entry name" value="Pet20"/>
    <property type="match status" value="1"/>
</dbReference>
<sequence length="248" mass="28209">MIQQSVRTTLRQRQRFSSRFNLLSNTRYQSSSSNAKVLQEKEAKLQQLHKTQKELQKAKLFKQQQQKKMLAEENANRKSTGVETIKLKKGFSNVNKVPETHNLEPKDVLLDRLYQGFNPLLSPIKPALKKKQPKILVNILDDLQLDDDMFVSEEDEVIDSMLGPKLTISKYIFDKDPQVEAKLKELDAMDAEEVNGGKSSADIVAASFEERGHSGQRGRGRLRVQFKRNSKTPGPKSKSQKPSSEGEE</sequence>
<dbReference type="HOGENOM" id="CLU_1354806_0_0_1"/>
<dbReference type="AlphaFoldDB" id="A0A099NSI9"/>
<evidence type="ECO:0000256" key="1">
    <source>
        <dbReference type="ARBA" id="ARBA00004173"/>
    </source>
</evidence>
<feature type="compositionally biased region" description="Low complexity" evidence="3">
    <location>
        <begin position="231"/>
        <end position="248"/>
    </location>
</feature>
<keyword evidence="2" id="KW-0496">Mitochondrion</keyword>
<dbReference type="VEuPathDB" id="FungiDB:C5L36_0E02890"/>
<protein>
    <submittedName>
        <fullName evidence="4">Uncharacterized protein</fullName>
    </submittedName>
</protein>
<evidence type="ECO:0000256" key="2">
    <source>
        <dbReference type="ARBA" id="ARBA00023128"/>
    </source>
</evidence>
<dbReference type="eggNOG" id="ENOG502SXAC">
    <property type="taxonomic scope" value="Eukaryota"/>
</dbReference>
<dbReference type="Proteomes" id="UP000029867">
    <property type="component" value="Unassembled WGS sequence"/>
</dbReference>
<accession>A0A099NSI9</accession>
<proteinExistence type="predicted"/>
<feature type="compositionally biased region" description="Basic residues" evidence="3">
    <location>
        <begin position="214"/>
        <end position="230"/>
    </location>
</feature>
<evidence type="ECO:0000256" key="3">
    <source>
        <dbReference type="SAM" id="MobiDB-lite"/>
    </source>
</evidence>
<name>A0A099NSI9_PICKU</name>
<comment type="caution">
    <text evidence="4">The sequence shown here is derived from an EMBL/GenBank/DDBJ whole genome shotgun (WGS) entry which is preliminary data.</text>
</comment>
<organism evidence="4 5">
    <name type="scientific">Pichia kudriavzevii</name>
    <name type="common">Yeast</name>
    <name type="synonym">Issatchenkia orientalis</name>
    <dbReference type="NCBI Taxonomy" id="4909"/>
    <lineage>
        <taxon>Eukaryota</taxon>
        <taxon>Fungi</taxon>
        <taxon>Dikarya</taxon>
        <taxon>Ascomycota</taxon>
        <taxon>Saccharomycotina</taxon>
        <taxon>Pichiomycetes</taxon>
        <taxon>Pichiales</taxon>
        <taxon>Pichiaceae</taxon>
        <taxon>Pichia</taxon>
    </lineage>
</organism>
<reference evidence="5" key="1">
    <citation type="journal article" date="2014" name="Microb. Cell Fact.">
        <title>Exploiting Issatchenkia orientalis SD108 for succinic acid production.</title>
        <authorList>
            <person name="Xiao H."/>
            <person name="Shao Z."/>
            <person name="Jiang Y."/>
            <person name="Dole S."/>
            <person name="Zhao H."/>
        </authorList>
    </citation>
    <scope>NUCLEOTIDE SEQUENCE [LARGE SCALE GENOMIC DNA]</scope>
    <source>
        <strain evidence="5">SD108</strain>
    </source>
</reference>
<dbReference type="GO" id="GO:0005739">
    <property type="term" value="C:mitochondrion"/>
    <property type="evidence" value="ECO:0007669"/>
    <property type="project" value="UniProtKB-SubCell"/>
</dbReference>
<dbReference type="InterPro" id="IPR014804">
    <property type="entry name" value="Pet20-like"/>
</dbReference>